<dbReference type="Proteomes" id="UP000242310">
    <property type="component" value="Unassembled WGS sequence"/>
</dbReference>
<sequence>MIQIIQEPIKDFEGADVCCLPADASGLPAIEVCPDIEGLLSRKVKSEAKESCNELQPVSGDIIATGAGALDTGLLVHMVVHQQPGELIRHSNLARALETVVDFCETEGFEDAGITFITNETLGLTALDAAALYNVYLEASTVRFFVADPDQLWPEAPTV</sequence>
<protein>
    <recommendedName>
        <fullName evidence="3">Macro domain-containing protein</fullName>
    </recommendedName>
</protein>
<evidence type="ECO:0008006" key="3">
    <source>
        <dbReference type="Google" id="ProtNLM"/>
    </source>
</evidence>
<accession>A0A2P8HBL8</accession>
<name>A0A2P8HBL8_9BACI</name>
<dbReference type="SUPFAM" id="SSF52949">
    <property type="entry name" value="Macro domain-like"/>
    <property type="match status" value="1"/>
</dbReference>
<dbReference type="EMBL" id="PYAV01000010">
    <property type="protein sequence ID" value="PSL43619.1"/>
    <property type="molecule type" value="Genomic_DNA"/>
</dbReference>
<reference evidence="1 2" key="1">
    <citation type="submission" date="2018-03" db="EMBL/GenBank/DDBJ databases">
        <title>Genomic Encyclopedia of Type Strains, Phase III (KMG-III): the genomes of soil and plant-associated and newly described type strains.</title>
        <authorList>
            <person name="Whitman W."/>
        </authorList>
    </citation>
    <scope>NUCLEOTIDE SEQUENCE [LARGE SCALE GENOMIC DNA]</scope>
    <source>
        <strain evidence="1 2">CGMCC 1.07653</strain>
    </source>
</reference>
<evidence type="ECO:0000313" key="2">
    <source>
        <dbReference type="Proteomes" id="UP000242310"/>
    </source>
</evidence>
<dbReference type="RefSeq" id="WP_106589280.1">
    <property type="nucleotide sequence ID" value="NZ_PYAV01000010.1"/>
</dbReference>
<comment type="caution">
    <text evidence="1">The sequence shown here is derived from an EMBL/GenBank/DDBJ whole genome shotgun (WGS) entry which is preliminary data.</text>
</comment>
<evidence type="ECO:0000313" key="1">
    <source>
        <dbReference type="EMBL" id="PSL43619.1"/>
    </source>
</evidence>
<dbReference type="AlphaFoldDB" id="A0A2P8HBL8"/>
<keyword evidence="2" id="KW-1185">Reference proteome</keyword>
<dbReference type="InterPro" id="IPR043472">
    <property type="entry name" value="Macro_dom-like"/>
</dbReference>
<organism evidence="1 2">
    <name type="scientific">Salsuginibacillus halophilus</name>
    <dbReference type="NCBI Taxonomy" id="517424"/>
    <lineage>
        <taxon>Bacteria</taxon>
        <taxon>Bacillati</taxon>
        <taxon>Bacillota</taxon>
        <taxon>Bacilli</taxon>
        <taxon>Bacillales</taxon>
        <taxon>Bacillaceae</taxon>
        <taxon>Salsuginibacillus</taxon>
    </lineage>
</organism>
<dbReference type="Gene3D" id="3.40.220.10">
    <property type="entry name" value="Leucine Aminopeptidase, subunit E, domain 1"/>
    <property type="match status" value="1"/>
</dbReference>
<gene>
    <name evidence="1" type="ORF">B0H94_11095</name>
</gene>
<proteinExistence type="predicted"/>